<dbReference type="EMBL" id="JANBPG010000242">
    <property type="protein sequence ID" value="KAJ1898392.1"/>
    <property type="molecule type" value="Genomic_DNA"/>
</dbReference>
<gene>
    <name evidence="1" type="ORF">LPJ66_002778</name>
</gene>
<organism evidence="1 2">
    <name type="scientific">Kickxella alabastrina</name>
    <dbReference type="NCBI Taxonomy" id="61397"/>
    <lineage>
        <taxon>Eukaryota</taxon>
        <taxon>Fungi</taxon>
        <taxon>Fungi incertae sedis</taxon>
        <taxon>Zoopagomycota</taxon>
        <taxon>Kickxellomycotina</taxon>
        <taxon>Kickxellomycetes</taxon>
        <taxon>Kickxellales</taxon>
        <taxon>Kickxellaceae</taxon>
        <taxon>Kickxella</taxon>
    </lineage>
</organism>
<evidence type="ECO:0000313" key="2">
    <source>
        <dbReference type="Proteomes" id="UP001150581"/>
    </source>
</evidence>
<accession>A0ACC1IPI0</accession>
<protein>
    <submittedName>
        <fullName evidence="1">Uncharacterized protein</fullName>
    </submittedName>
</protein>
<sequence length="239" mass="26193">MFGPFNTAGASAQNKENAGLGSIARPNKPLGLPHKPTQTTTHPSKTPSRQTILTPSNKIILGATTKSKVPGLRITQQTPLNPRPKPMSQVYDQQMPKTVRRLQGLFTPRMQQQQQMRGNFGLMESEILMLEPEYVPTRPRTPPGFDALSEVGLDLDVGLVPRTQGSTAGVKLSELPELDLKCELLVDISVTPPLSPVKNGKSMIPRPKFTTSPGILCRPQVLVANSLNPTRIPQLKRKR</sequence>
<proteinExistence type="predicted"/>
<reference evidence="1" key="1">
    <citation type="submission" date="2022-07" db="EMBL/GenBank/DDBJ databases">
        <title>Phylogenomic reconstructions and comparative analyses of Kickxellomycotina fungi.</title>
        <authorList>
            <person name="Reynolds N.K."/>
            <person name="Stajich J.E."/>
            <person name="Barry K."/>
            <person name="Grigoriev I.V."/>
            <person name="Crous P."/>
            <person name="Smith M.E."/>
        </authorList>
    </citation>
    <scope>NUCLEOTIDE SEQUENCE</scope>
    <source>
        <strain evidence="1">Benny 63K</strain>
    </source>
</reference>
<evidence type="ECO:0000313" key="1">
    <source>
        <dbReference type="EMBL" id="KAJ1898392.1"/>
    </source>
</evidence>
<keyword evidence="2" id="KW-1185">Reference proteome</keyword>
<dbReference type="Proteomes" id="UP001150581">
    <property type="component" value="Unassembled WGS sequence"/>
</dbReference>
<name>A0ACC1IPI0_9FUNG</name>
<comment type="caution">
    <text evidence="1">The sequence shown here is derived from an EMBL/GenBank/DDBJ whole genome shotgun (WGS) entry which is preliminary data.</text>
</comment>